<dbReference type="InterPro" id="IPR003838">
    <property type="entry name" value="ABC3_permease_C"/>
</dbReference>
<gene>
    <name evidence="9" type="ORF">AKJ08_0361</name>
</gene>
<dbReference type="Proteomes" id="UP000055590">
    <property type="component" value="Chromosome"/>
</dbReference>
<name>A0A0K1PA30_9BACT</name>
<protein>
    <submittedName>
        <fullName evidence="9">ABC transporter permease protein</fullName>
    </submittedName>
</protein>
<evidence type="ECO:0000256" key="4">
    <source>
        <dbReference type="ARBA" id="ARBA00022989"/>
    </source>
</evidence>
<feature type="transmembrane region" description="Helical" evidence="7">
    <location>
        <begin position="346"/>
        <end position="366"/>
    </location>
</feature>
<comment type="similarity">
    <text evidence="6">Belongs to the ABC-4 integral membrane protein family.</text>
</comment>
<organism evidence="9 10">
    <name type="scientific">Vulgatibacter incomptus</name>
    <dbReference type="NCBI Taxonomy" id="1391653"/>
    <lineage>
        <taxon>Bacteria</taxon>
        <taxon>Pseudomonadati</taxon>
        <taxon>Myxococcota</taxon>
        <taxon>Myxococcia</taxon>
        <taxon>Myxococcales</taxon>
        <taxon>Cystobacterineae</taxon>
        <taxon>Vulgatibacteraceae</taxon>
        <taxon>Vulgatibacter</taxon>
    </lineage>
</organism>
<dbReference type="OrthoDB" id="5489286at2"/>
<comment type="subcellular location">
    <subcellularLocation>
        <location evidence="1">Cell membrane</location>
        <topology evidence="1">Multi-pass membrane protein</topology>
    </subcellularLocation>
</comment>
<dbReference type="KEGG" id="vin:AKJ08_0361"/>
<dbReference type="Pfam" id="PF02687">
    <property type="entry name" value="FtsX"/>
    <property type="match status" value="1"/>
</dbReference>
<keyword evidence="5 7" id="KW-0472">Membrane</keyword>
<dbReference type="InterPro" id="IPR050250">
    <property type="entry name" value="Macrolide_Exporter_MacB"/>
</dbReference>
<dbReference type="PANTHER" id="PTHR30572:SF4">
    <property type="entry name" value="ABC TRANSPORTER PERMEASE YTRF"/>
    <property type="match status" value="1"/>
</dbReference>
<keyword evidence="10" id="KW-1185">Reference proteome</keyword>
<dbReference type="GO" id="GO:0022857">
    <property type="term" value="F:transmembrane transporter activity"/>
    <property type="evidence" value="ECO:0007669"/>
    <property type="project" value="TreeGrafter"/>
</dbReference>
<evidence type="ECO:0000256" key="2">
    <source>
        <dbReference type="ARBA" id="ARBA00022475"/>
    </source>
</evidence>
<evidence type="ECO:0000256" key="5">
    <source>
        <dbReference type="ARBA" id="ARBA00023136"/>
    </source>
</evidence>
<feature type="transmembrane region" description="Helical" evidence="7">
    <location>
        <begin position="286"/>
        <end position="312"/>
    </location>
</feature>
<feature type="domain" description="ABC3 transporter permease C-terminal" evidence="8">
    <location>
        <begin position="297"/>
        <end position="421"/>
    </location>
</feature>
<dbReference type="AlphaFoldDB" id="A0A0K1PA30"/>
<feature type="transmembrane region" description="Helical" evidence="7">
    <location>
        <begin position="386"/>
        <end position="411"/>
    </location>
</feature>
<sequence>MSAGRWLQLVLVNLGRELRSNLLSVFGVAAGIGSLVFFVALGLGVGEVVKTRLFPADARFVEVIPPRVSVGIFGGAKLDDAAVERLRALPDVEAGYRKMTLRIPAISRYDGSFFGQRLRMGLEILAEGVDGGLIEADLTPGVRFDDPEGDEPIPALVSTRLLEIYNKSFARMRGLPSLSPPMLRGFEFPVELGRSYVTAQAAAGTPLRAQARLAGISERAMLQGITIPLETARRLNARYGEDARGYSALVLVARTPDRVPAVAQAVRDLGFEIDDSERVLAERVGAAVAITTAALALLSLLICGLSAVNISLSAGAAVRTRTREIGVLRAVGATAGDVRRLFLGEAAFIGLAGGVAGGGLAWAVAIGVDRAARSWLPDFPFKPDSFFAFPGWLLAGAVAAGVAAALLGAFVPAHRASKLDPARAIGG</sequence>
<keyword evidence="2" id="KW-1003">Cell membrane</keyword>
<evidence type="ECO:0000259" key="8">
    <source>
        <dbReference type="Pfam" id="PF02687"/>
    </source>
</evidence>
<evidence type="ECO:0000256" key="1">
    <source>
        <dbReference type="ARBA" id="ARBA00004651"/>
    </source>
</evidence>
<feature type="transmembrane region" description="Helical" evidence="7">
    <location>
        <begin position="21"/>
        <end position="45"/>
    </location>
</feature>
<evidence type="ECO:0000313" key="10">
    <source>
        <dbReference type="Proteomes" id="UP000055590"/>
    </source>
</evidence>
<dbReference type="PANTHER" id="PTHR30572">
    <property type="entry name" value="MEMBRANE COMPONENT OF TRANSPORTER-RELATED"/>
    <property type="match status" value="1"/>
</dbReference>
<dbReference type="STRING" id="1391653.AKJ08_0361"/>
<accession>A0A0K1PA30</accession>
<evidence type="ECO:0000313" key="9">
    <source>
        <dbReference type="EMBL" id="AKU89974.1"/>
    </source>
</evidence>
<reference evidence="9 10" key="1">
    <citation type="submission" date="2015-08" db="EMBL/GenBank/DDBJ databases">
        <authorList>
            <person name="Babu N.S."/>
            <person name="Beckwith C.J."/>
            <person name="Beseler K.G."/>
            <person name="Brison A."/>
            <person name="Carone J.V."/>
            <person name="Caskin T.P."/>
            <person name="Diamond M."/>
            <person name="Durham M.E."/>
            <person name="Foxe J.M."/>
            <person name="Go M."/>
            <person name="Henderson B.A."/>
            <person name="Jones I.B."/>
            <person name="McGettigan J.A."/>
            <person name="Micheletti S.J."/>
            <person name="Nasrallah M.E."/>
            <person name="Ortiz D."/>
            <person name="Piller C.R."/>
            <person name="Privatt S.R."/>
            <person name="Schneider S.L."/>
            <person name="Sharp S."/>
            <person name="Smith T.C."/>
            <person name="Stanton J.D."/>
            <person name="Ullery H.E."/>
            <person name="Wilson R.J."/>
            <person name="Serrano M.G."/>
            <person name="Buck G."/>
            <person name="Lee V."/>
            <person name="Wang Y."/>
            <person name="Carvalho R."/>
            <person name="Voegtly L."/>
            <person name="Shi R."/>
            <person name="Duckworth R."/>
            <person name="Johnson A."/>
            <person name="Loviza R."/>
            <person name="Walstead R."/>
            <person name="Shah Z."/>
            <person name="Kiflezghi M."/>
            <person name="Wade K."/>
            <person name="Ball S.L."/>
            <person name="Bradley K.W."/>
            <person name="Asai D.J."/>
            <person name="Bowman C.A."/>
            <person name="Russell D.A."/>
            <person name="Pope W.H."/>
            <person name="Jacobs-Sera D."/>
            <person name="Hendrix R.W."/>
            <person name="Hatfull G.F."/>
        </authorList>
    </citation>
    <scope>NUCLEOTIDE SEQUENCE [LARGE SCALE GENOMIC DNA]</scope>
    <source>
        <strain evidence="9 10">DSM 27710</strain>
    </source>
</reference>
<dbReference type="EMBL" id="CP012332">
    <property type="protein sequence ID" value="AKU89974.1"/>
    <property type="molecule type" value="Genomic_DNA"/>
</dbReference>
<dbReference type="PATRIC" id="fig|1391653.3.peg.375"/>
<proteinExistence type="inferred from homology"/>
<dbReference type="RefSeq" id="WP_050724485.1">
    <property type="nucleotide sequence ID" value="NZ_CP012332.1"/>
</dbReference>
<evidence type="ECO:0000256" key="6">
    <source>
        <dbReference type="ARBA" id="ARBA00038076"/>
    </source>
</evidence>
<keyword evidence="3 7" id="KW-0812">Transmembrane</keyword>
<evidence type="ECO:0000256" key="3">
    <source>
        <dbReference type="ARBA" id="ARBA00022692"/>
    </source>
</evidence>
<dbReference type="GO" id="GO:0005886">
    <property type="term" value="C:plasma membrane"/>
    <property type="evidence" value="ECO:0007669"/>
    <property type="project" value="UniProtKB-SubCell"/>
</dbReference>
<evidence type="ECO:0000256" key="7">
    <source>
        <dbReference type="SAM" id="Phobius"/>
    </source>
</evidence>
<keyword evidence="4 7" id="KW-1133">Transmembrane helix</keyword>